<feature type="compositionally biased region" description="Low complexity" evidence="1">
    <location>
        <begin position="60"/>
        <end position="70"/>
    </location>
</feature>
<proteinExistence type="predicted"/>
<keyword evidence="3" id="KW-1185">Reference proteome</keyword>
<evidence type="ECO:0000313" key="2">
    <source>
        <dbReference type="EMBL" id="OIW30436.1"/>
    </source>
</evidence>
<dbReference type="EMBL" id="KV875096">
    <property type="protein sequence ID" value="OIW30436.1"/>
    <property type="molecule type" value="Genomic_DNA"/>
</dbReference>
<feature type="region of interest" description="Disordered" evidence="1">
    <location>
        <begin position="1"/>
        <end position="74"/>
    </location>
</feature>
<dbReference type="InParanoid" id="A0A1J7JM95"/>
<accession>A0A1J7JM95</accession>
<sequence length="194" mass="20241">MSPISSSQPSISSASSSSHSSSASLPQTTTDSSRHSPTASPQTATSSTTSHSVAPPPSPTSTAQPAPTATCTLDMPENYVKGTGGDGDVTVSIYWTLGKSDTANLWSASNIPLQWTQETILDVPADAKLAVPLGVTPMQDSPTWTVKFRYGNLMWTSEDRKNGGGPAYSVIVQGNGGCVSKTQCDRRIVSTFPC</sequence>
<dbReference type="AlphaFoldDB" id="A0A1J7JM95"/>
<evidence type="ECO:0000313" key="3">
    <source>
        <dbReference type="Proteomes" id="UP000182658"/>
    </source>
</evidence>
<protein>
    <submittedName>
        <fullName evidence="2">Uncharacterized protein</fullName>
    </submittedName>
</protein>
<evidence type="ECO:0000256" key="1">
    <source>
        <dbReference type="SAM" id="MobiDB-lite"/>
    </source>
</evidence>
<organism evidence="2 3">
    <name type="scientific">Coniochaeta ligniaria NRRL 30616</name>
    <dbReference type="NCBI Taxonomy" id="1408157"/>
    <lineage>
        <taxon>Eukaryota</taxon>
        <taxon>Fungi</taxon>
        <taxon>Dikarya</taxon>
        <taxon>Ascomycota</taxon>
        <taxon>Pezizomycotina</taxon>
        <taxon>Sordariomycetes</taxon>
        <taxon>Sordariomycetidae</taxon>
        <taxon>Coniochaetales</taxon>
        <taxon>Coniochaetaceae</taxon>
        <taxon>Coniochaeta</taxon>
    </lineage>
</organism>
<feature type="compositionally biased region" description="Low complexity" evidence="1">
    <location>
        <begin position="1"/>
        <end position="24"/>
    </location>
</feature>
<name>A0A1J7JM95_9PEZI</name>
<reference evidence="2 3" key="1">
    <citation type="submission" date="2016-10" db="EMBL/GenBank/DDBJ databases">
        <title>Draft genome sequence of Coniochaeta ligniaria NRRL30616, a lignocellulolytic fungus for bioabatement of inhibitors in plant biomass hydrolysates.</title>
        <authorList>
            <consortium name="DOE Joint Genome Institute"/>
            <person name="Jimenez D.J."/>
            <person name="Hector R.E."/>
            <person name="Riley R."/>
            <person name="Sun H."/>
            <person name="Grigoriev I.V."/>
            <person name="Van Elsas J.D."/>
            <person name="Nichols N.N."/>
        </authorList>
    </citation>
    <scope>NUCLEOTIDE SEQUENCE [LARGE SCALE GENOMIC DNA]</scope>
    <source>
        <strain evidence="2 3">NRRL 30616</strain>
    </source>
</reference>
<gene>
    <name evidence="2" type="ORF">CONLIGDRAFT_630433</name>
</gene>
<feature type="compositionally biased region" description="Low complexity" evidence="1">
    <location>
        <begin position="35"/>
        <end position="53"/>
    </location>
</feature>
<dbReference type="Proteomes" id="UP000182658">
    <property type="component" value="Unassembled WGS sequence"/>
</dbReference>